<dbReference type="SMART" id="SM00062">
    <property type="entry name" value="PBPb"/>
    <property type="match status" value="1"/>
</dbReference>
<dbReference type="InterPro" id="IPR035906">
    <property type="entry name" value="MetI-like_sf"/>
</dbReference>
<evidence type="ECO:0000256" key="6">
    <source>
        <dbReference type="ARBA" id="ARBA00022692"/>
    </source>
</evidence>
<evidence type="ECO:0000256" key="3">
    <source>
        <dbReference type="ARBA" id="ARBA00010333"/>
    </source>
</evidence>
<dbReference type="Proteomes" id="UP001242811">
    <property type="component" value="Unassembled WGS sequence"/>
</dbReference>
<dbReference type="Pfam" id="PF00497">
    <property type="entry name" value="SBP_bac_3"/>
    <property type="match status" value="1"/>
</dbReference>
<dbReference type="InterPro" id="IPR000515">
    <property type="entry name" value="MetI-like"/>
</dbReference>
<keyword evidence="9 11" id="KW-1133">Transmembrane helix</keyword>
<dbReference type="Gene3D" id="1.10.3720.10">
    <property type="entry name" value="MetI-like"/>
    <property type="match status" value="1"/>
</dbReference>
<feature type="domain" description="ABC transmembrane type-1" evidence="12">
    <location>
        <begin position="285"/>
        <end position="474"/>
    </location>
</feature>
<evidence type="ECO:0000256" key="9">
    <source>
        <dbReference type="ARBA" id="ARBA00022989"/>
    </source>
</evidence>
<evidence type="ECO:0000256" key="10">
    <source>
        <dbReference type="ARBA" id="ARBA00023136"/>
    </source>
</evidence>
<comment type="subcellular location">
    <subcellularLocation>
        <location evidence="1 11">Cell membrane</location>
        <topology evidence="1 11">Multi-pass membrane protein</topology>
    </subcellularLocation>
</comment>
<dbReference type="EMBL" id="JAUSWA010000006">
    <property type="protein sequence ID" value="MDQ0493295.1"/>
    <property type="molecule type" value="Genomic_DNA"/>
</dbReference>
<dbReference type="InterPro" id="IPR010065">
    <property type="entry name" value="AA_ABC_transptr_permease_3TM"/>
</dbReference>
<evidence type="ECO:0000256" key="4">
    <source>
        <dbReference type="ARBA" id="ARBA00022448"/>
    </source>
</evidence>
<keyword evidence="4 11" id="KW-0813">Transport</keyword>
<gene>
    <name evidence="13" type="ORF">QOZ95_001453</name>
</gene>
<dbReference type="PROSITE" id="PS50928">
    <property type="entry name" value="ABC_TM1"/>
    <property type="match status" value="1"/>
</dbReference>
<evidence type="ECO:0000256" key="7">
    <source>
        <dbReference type="ARBA" id="ARBA00022729"/>
    </source>
</evidence>
<feature type="transmembrane region" description="Helical" evidence="11">
    <location>
        <begin position="456"/>
        <end position="477"/>
    </location>
</feature>
<dbReference type="CDD" id="cd06261">
    <property type="entry name" value="TM_PBP2"/>
    <property type="match status" value="1"/>
</dbReference>
<feature type="transmembrane region" description="Helical" evidence="11">
    <location>
        <begin position="285"/>
        <end position="309"/>
    </location>
</feature>
<evidence type="ECO:0000256" key="5">
    <source>
        <dbReference type="ARBA" id="ARBA00022475"/>
    </source>
</evidence>
<dbReference type="Gene3D" id="3.40.190.10">
    <property type="entry name" value="Periplasmic binding protein-like II"/>
    <property type="match status" value="2"/>
</dbReference>
<name>A0ABU0KV23_9BACL</name>
<dbReference type="SUPFAM" id="SSF53850">
    <property type="entry name" value="Periplasmic binding protein-like II"/>
    <property type="match status" value="1"/>
</dbReference>
<accession>A0ABU0KV23</accession>
<proteinExistence type="inferred from homology"/>
<keyword evidence="6 11" id="KW-0812">Transmembrane</keyword>
<reference evidence="13 14" key="1">
    <citation type="submission" date="2023-07" db="EMBL/GenBank/DDBJ databases">
        <title>Genomic Encyclopedia of Type Strains, Phase IV (KMG-IV): sequencing the most valuable type-strain genomes for metagenomic binning, comparative biology and taxonomic classification.</title>
        <authorList>
            <person name="Goeker M."/>
        </authorList>
    </citation>
    <scope>NUCLEOTIDE SEQUENCE [LARGE SCALE GENOMIC DNA]</scope>
    <source>
        <strain evidence="13 14">DSM 14914</strain>
    </source>
</reference>
<organism evidence="13 14">
    <name type="scientific">Paenibacillus brasilensis</name>
    <dbReference type="NCBI Taxonomy" id="128574"/>
    <lineage>
        <taxon>Bacteria</taxon>
        <taxon>Bacillati</taxon>
        <taxon>Bacillota</taxon>
        <taxon>Bacilli</taxon>
        <taxon>Bacillales</taxon>
        <taxon>Paenibacillaceae</taxon>
        <taxon>Paenibacillus</taxon>
    </lineage>
</organism>
<dbReference type="Pfam" id="PF00528">
    <property type="entry name" value="BPD_transp_1"/>
    <property type="match status" value="1"/>
</dbReference>
<evidence type="ECO:0000259" key="12">
    <source>
        <dbReference type="PROSITE" id="PS50928"/>
    </source>
</evidence>
<keyword evidence="10 11" id="KW-0472">Membrane</keyword>
<dbReference type="NCBIfam" id="TIGR01726">
    <property type="entry name" value="HEQRo_perm_3TM"/>
    <property type="match status" value="1"/>
</dbReference>
<protein>
    <submittedName>
        <fullName evidence="13">Polar amino acid transport system substrate-binding protein</fullName>
    </submittedName>
</protein>
<comment type="similarity">
    <text evidence="3">Belongs to the bacterial solute-binding protein 3 family.</text>
</comment>
<dbReference type="PROSITE" id="PS01039">
    <property type="entry name" value="SBP_BACTERIAL_3"/>
    <property type="match status" value="1"/>
</dbReference>
<dbReference type="InterPro" id="IPR001638">
    <property type="entry name" value="Solute-binding_3/MltF_N"/>
</dbReference>
<evidence type="ECO:0000256" key="11">
    <source>
        <dbReference type="RuleBase" id="RU363032"/>
    </source>
</evidence>
<comment type="caution">
    <text evidence="13">The sequence shown here is derived from an EMBL/GenBank/DDBJ whole genome shotgun (WGS) entry which is preliminary data.</text>
</comment>
<comment type="similarity">
    <text evidence="2">Belongs to the binding-protein-dependent transport system permease family. HisMQ subfamily.</text>
</comment>
<evidence type="ECO:0000256" key="1">
    <source>
        <dbReference type="ARBA" id="ARBA00004651"/>
    </source>
</evidence>
<keyword evidence="5" id="KW-1003">Cell membrane</keyword>
<feature type="transmembrane region" description="Helical" evidence="11">
    <location>
        <begin position="330"/>
        <end position="352"/>
    </location>
</feature>
<dbReference type="PANTHER" id="PTHR30614:SF20">
    <property type="entry name" value="GLUTAMINE TRANSPORT SYSTEM PERMEASE PROTEIN GLNP"/>
    <property type="match status" value="1"/>
</dbReference>
<dbReference type="PANTHER" id="PTHR30614">
    <property type="entry name" value="MEMBRANE COMPONENT OF AMINO ACID ABC TRANSPORTER"/>
    <property type="match status" value="1"/>
</dbReference>
<dbReference type="SUPFAM" id="SSF161098">
    <property type="entry name" value="MetI-like"/>
    <property type="match status" value="1"/>
</dbReference>
<keyword evidence="8" id="KW-0029">Amino-acid transport</keyword>
<dbReference type="InterPro" id="IPR043429">
    <property type="entry name" value="ArtM/GltK/GlnP/TcyL/YhdX-like"/>
</dbReference>
<evidence type="ECO:0000313" key="13">
    <source>
        <dbReference type="EMBL" id="MDQ0493295.1"/>
    </source>
</evidence>
<dbReference type="RefSeq" id="WP_152381792.1">
    <property type="nucleotide sequence ID" value="NZ_CP045298.1"/>
</dbReference>
<sequence length="487" mass="53370">MKKLYRFTALVMTAVILLLAGLPMLTAYGTEAKPQKKLVVGMSADFPPYEFHKVVNGKDTIVGFDVDIAKEIAKDLGAEMVPEDMSFDSLLPALQSGRVDLVLSGMTPTDERRKSIDFSDVYYHSKQVIMVRPEDKDKYPTMATLKGEKLGAQKGSIQEEIAQRVPNATVTSLDKISDLVLQLRTQRINAVVIEDTVAKGYTLDGTVTLAKAVPEDKGAETAVGIRKGNTELLASVNKTLARLKADGSIEKFSTEASALSADRQVSSHNVFDIFWKFRSLYVTGIGYTLLLSALGVLFGFIIGLIISLLRMSGVRIIEWLGTTYVEVLRGTPMLVQLMIIHYGVALTLGVNFTPLQSGILTLSLNSSAYLAEIFRAGIQGVDRGQMEAARSLGMGRGKAMRHVILPQAFKSILPAIGNEFITIIKESSIISTIGMVDIMYQAQVIKNITYEGLSPFVIAAAIYFVMTFSLSKLLGLWERKLRASDHR</sequence>
<dbReference type="InterPro" id="IPR018313">
    <property type="entry name" value="SBP_3_CS"/>
</dbReference>
<evidence type="ECO:0000256" key="8">
    <source>
        <dbReference type="ARBA" id="ARBA00022970"/>
    </source>
</evidence>
<evidence type="ECO:0000256" key="2">
    <source>
        <dbReference type="ARBA" id="ARBA00010072"/>
    </source>
</evidence>
<keyword evidence="14" id="KW-1185">Reference proteome</keyword>
<evidence type="ECO:0000313" key="14">
    <source>
        <dbReference type="Proteomes" id="UP001242811"/>
    </source>
</evidence>
<keyword evidence="7" id="KW-0732">Signal</keyword>